<sequence>MPDVGMYPERLVYGQPKMCGFPHLDATPSRWVGVTPLMGRRRVKENPLDSREAQGLRVDIKLYETR</sequence>
<dbReference type="OrthoDB" id="41819at2157"/>
<gene>
    <name evidence="1" type="ORF">GWK48_02480</name>
</gene>
<dbReference type="Proteomes" id="UP000509301">
    <property type="component" value="Chromosome"/>
</dbReference>
<evidence type="ECO:0000313" key="2">
    <source>
        <dbReference type="Proteomes" id="UP000509301"/>
    </source>
</evidence>
<organism evidence="1 2">
    <name type="scientific">Metallosphaera tengchongensis</name>
    <dbReference type="NCBI Taxonomy" id="1532350"/>
    <lineage>
        <taxon>Archaea</taxon>
        <taxon>Thermoproteota</taxon>
        <taxon>Thermoprotei</taxon>
        <taxon>Sulfolobales</taxon>
        <taxon>Sulfolobaceae</taxon>
        <taxon>Metallosphaera</taxon>
    </lineage>
</organism>
<protein>
    <recommendedName>
        <fullName evidence="3">Transposase</fullName>
    </recommendedName>
</protein>
<evidence type="ECO:0000313" key="1">
    <source>
        <dbReference type="EMBL" id="QKQ99409.1"/>
    </source>
</evidence>
<proteinExistence type="predicted"/>
<name>A0A6N0NW82_9CREN</name>
<accession>A0A6N0NW82</accession>
<dbReference type="EMBL" id="CP049074">
    <property type="protein sequence ID" value="QKQ99409.1"/>
    <property type="molecule type" value="Genomic_DNA"/>
</dbReference>
<keyword evidence="2" id="KW-1185">Reference proteome</keyword>
<dbReference type="KEGG" id="mten:GWK48_02480"/>
<dbReference type="RefSeq" id="WP_174629277.1">
    <property type="nucleotide sequence ID" value="NZ_CP049074.1"/>
</dbReference>
<evidence type="ECO:0008006" key="3">
    <source>
        <dbReference type="Google" id="ProtNLM"/>
    </source>
</evidence>
<reference evidence="1 2" key="1">
    <citation type="submission" date="2020-02" db="EMBL/GenBank/DDBJ databases">
        <title>Comparative genome analysis reveals the metabolism and evolution of the thermophilic archaeal genus Metallosphaera.</title>
        <authorList>
            <person name="Jiang C."/>
        </authorList>
    </citation>
    <scope>NUCLEOTIDE SEQUENCE [LARGE SCALE GENOMIC DNA]</scope>
    <source>
        <strain evidence="1 2">Ric-A</strain>
    </source>
</reference>
<dbReference type="GeneID" id="55640778"/>
<dbReference type="AlphaFoldDB" id="A0A6N0NW82"/>